<dbReference type="GO" id="GO:0000981">
    <property type="term" value="F:DNA-binding transcription factor activity, RNA polymerase II-specific"/>
    <property type="evidence" value="ECO:0007669"/>
    <property type="project" value="InterPro"/>
</dbReference>
<feature type="compositionally biased region" description="Basic residues" evidence="2">
    <location>
        <begin position="36"/>
        <end position="46"/>
    </location>
</feature>
<accession>A0A6A6QMY5</accession>
<dbReference type="EMBL" id="MU004191">
    <property type="protein sequence ID" value="KAF2493745.1"/>
    <property type="molecule type" value="Genomic_DNA"/>
</dbReference>
<dbReference type="Proteomes" id="UP000799750">
    <property type="component" value="Unassembled WGS sequence"/>
</dbReference>
<proteinExistence type="predicted"/>
<feature type="non-terminal residue" evidence="3">
    <location>
        <position position="490"/>
    </location>
</feature>
<feature type="non-terminal residue" evidence="3">
    <location>
        <position position="1"/>
    </location>
</feature>
<dbReference type="InterPro" id="IPR001138">
    <property type="entry name" value="Zn2Cys6_DnaBD"/>
</dbReference>
<keyword evidence="4" id="KW-1185">Reference proteome</keyword>
<dbReference type="AlphaFoldDB" id="A0A6A6QMY5"/>
<protein>
    <recommendedName>
        <fullName evidence="5">Zn(2)-C6 fungal-type domain-containing protein</fullName>
    </recommendedName>
</protein>
<feature type="region of interest" description="Disordered" evidence="2">
    <location>
        <begin position="29"/>
        <end position="52"/>
    </location>
</feature>
<name>A0A6A6QMY5_9PEZI</name>
<evidence type="ECO:0000313" key="3">
    <source>
        <dbReference type="EMBL" id="KAF2493745.1"/>
    </source>
</evidence>
<keyword evidence="1" id="KW-0539">Nucleus</keyword>
<dbReference type="GO" id="GO:0008270">
    <property type="term" value="F:zinc ion binding"/>
    <property type="evidence" value="ECO:0007669"/>
    <property type="project" value="InterPro"/>
</dbReference>
<evidence type="ECO:0000256" key="2">
    <source>
        <dbReference type="SAM" id="MobiDB-lite"/>
    </source>
</evidence>
<sequence>CDEAQPVCQRCAKSRRICDGRQAFIVHTENPYASGQKKRPRGPRSTRKSEPATTLHALLPRQPLDLQAEAVVYYVRFYLHSPKDALPLLSAHCAPSDLQPGRTLQIECQLVNLAISSIALALFSRTQQCPQAGVQAAAQYQKLLQLLQLTLISLNQNNIESCLLAISHMGLYENAIYRPQKQGNASLSMALPSMPHDEGALVLLKFWKEHLSLRQPATNVVKTIRREAIKHALLGKVALPEWMKDGAAFGEDGLALEYDTILIRIASVRQRLSALFQYKSSRQPDAKELAGLAEPLNQEAQDIDQALQDWRMNFPNAWSYTRHRLPTHRLWPKTSFFSPEVSVYRRLEDAAVWARYFSSRMLVLSTRLSILQNIEVNPDSLQHEQSSGCRFKLQATAASLASTVPFCLERFKFANGPDLADQDITLNKSEITTNPYAAGLVTNPLVTASSIVSHLPKEQKSWFQSQLAQLGRVSGFGIFEIATTERWSDL</sequence>
<evidence type="ECO:0000256" key="1">
    <source>
        <dbReference type="ARBA" id="ARBA00023242"/>
    </source>
</evidence>
<dbReference type="CDD" id="cd00067">
    <property type="entry name" value="GAL4"/>
    <property type="match status" value="1"/>
</dbReference>
<dbReference type="PANTHER" id="PTHR38791">
    <property type="entry name" value="ZN(II)2CYS6 TRANSCRIPTION FACTOR (EUROFUNG)-RELATED-RELATED"/>
    <property type="match status" value="1"/>
</dbReference>
<dbReference type="InterPro" id="IPR053175">
    <property type="entry name" value="DHMBA_Reg_Transcription_Factor"/>
</dbReference>
<evidence type="ECO:0008006" key="5">
    <source>
        <dbReference type="Google" id="ProtNLM"/>
    </source>
</evidence>
<dbReference type="OrthoDB" id="2991872at2759"/>
<gene>
    <name evidence="3" type="ORF">BU16DRAFT_422248</name>
</gene>
<organism evidence="3 4">
    <name type="scientific">Lophium mytilinum</name>
    <dbReference type="NCBI Taxonomy" id="390894"/>
    <lineage>
        <taxon>Eukaryota</taxon>
        <taxon>Fungi</taxon>
        <taxon>Dikarya</taxon>
        <taxon>Ascomycota</taxon>
        <taxon>Pezizomycotina</taxon>
        <taxon>Dothideomycetes</taxon>
        <taxon>Pleosporomycetidae</taxon>
        <taxon>Mytilinidiales</taxon>
        <taxon>Mytilinidiaceae</taxon>
        <taxon>Lophium</taxon>
    </lineage>
</organism>
<dbReference type="PANTHER" id="PTHR38791:SF13">
    <property type="entry name" value="ZN(2)-C6 FUNGAL-TYPE DOMAIN-CONTAINING PROTEIN"/>
    <property type="match status" value="1"/>
</dbReference>
<evidence type="ECO:0000313" key="4">
    <source>
        <dbReference type="Proteomes" id="UP000799750"/>
    </source>
</evidence>
<reference evidence="3" key="1">
    <citation type="journal article" date="2020" name="Stud. Mycol.">
        <title>101 Dothideomycetes genomes: a test case for predicting lifestyles and emergence of pathogens.</title>
        <authorList>
            <person name="Haridas S."/>
            <person name="Albert R."/>
            <person name="Binder M."/>
            <person name="Bloem J."/>
            <person name="Labutti K."/>
            <person name="Salamov A."/>
            <person name="Andreopoulos B."/>
            <person name="Baker S."/>
            <person name="Barry K."/>
            <person name="Bills G."/>
            <person name="Bluhm B."/>
            <person name="Cannon C."/>
            <person name="Castanera R."/>
            <person name="Culley D."/>
            <person name="Daum C."/>
            <person name="Ezra D."/>
            <person name="Gonzalez J."/>
            <person name="Henrissat B."/>
            <person name="Kuo A."/>
            <person name="Liang C."/>
            <person name="Lipzen A."/>
            <person name="Lutzoni F."/>
            <person name="Magnuson J."/>
            <person name="Mondo S."/>
            <person name="Nolan M."/>
            <person name="Ohm R."/>
            <person name="Pangilinan J."/>
            <person name="Park H.-J."/>
            <person name="Ramirez L."/>
            <person name="Alfaro M."/>
            <person name="Sun H."/>
            <person name="Tritt A."/>
            <person name="Yoshinaga Y."/>
            <person name="Zwiers L.-H."/>
            <person name="Turgeon B."/>
            <person name="Goodwin S."/>
            <person name="Spatafora J."/>
            <person name="Crous P."/>
            <person name="Grigoriev I."/>
        </authorList>
    </citation>
    <scope>NUCLEOTIDE SEQUENCE</scope>
    <source>
        <strain evidence="3">CBS 269.34</strain>
    </source>
</reference>